<proteinExistence type="predicted"/>
<dbReference type="RefSeq" id="WP_343781646.1">
    <property type="nucleotide sequence ID" value="NZ_BAAACZ010000005.1"/>
</dbReference>
<keyword evidence="3" id="KW-1185">Reference proteome</keyword>
<dbReference type="Proteomes" id="UP001500740">
    <property type="component" value="Unassembled WGS sequence"/>
</dbReference>
<keyword evidence="1" id="KW-0472">Membrane</keyword>
<reference evidence="2 3" key="1">
    <citation type="journal article" date="2019" name="Int. J. Syst. Evol. Microbiol.">
        <title>The Global Catalogue of Microorganisms (GCM) 10K type strain sequencing project: providing services to taxonomists for standard genome sequencing and annotation.</title>
        <authorList>
            <consortium name="The Broad Institute Genomics Platform"/>
            <consortium name="The Broad Institute Genome Sequencing Center for Infectious Disease"/>
            <person name="Wu L."/>
            <person name="Ma J."/>
        </authorList>
    </citation>
    <scope>NUCLEOTIDE SEQUENCE [LARGE SCALE GENOMIC DNA]</scope>
    <source>
        <strain evidence="2 3">JCM 14193</strain>
    </source>
</reference>
<feature type="transmembrane region" description="Helical" evidence="1">
    <location>
        <begin position="7"/>
        <end position="29"/>
    </location>
</feature>
<name>A0ABN0ZNF5_9BACI</name>
<sequence>MKVSYNFLHFTLLGTLVGFTIAFIIRSLWVDELVWSQWIAWMIGGAIAYLIMLVFLVLKIKRVPNERHLAL</sequence>
<keyword evidence="1" id="KW-1133">Transmembrane helix</keyword>
<gene>
    <name evidence="2" type="ORF">GCM10008935_05630</name>
</gene>
<protein>
    <submittedName>
        <fullName evidence="2">Uncharacterized protein</fullName>
    </submittedName>
</protein>
<accession>A0ABN0ZNF5</accession>
<comment type="caution">
    <text evidence="2">The sequence shown here is derived from an EMBL/GenBank/DDBJ whole genome shotgun (WGS) entry which is preliminary data.</text>
</comment>
<organism evidence="2 3">
    <name type="scientific">Alkalibacillus silvisoli</name>
    <dbReference type="NCBI Taxonomy" id="392823"/>
    <lineage>
        <taxon>Bacteria</taxon>
        <taxon>Bacillati</taxon>
        <taxon>Bacillota</taxon>
        <taxon>Bacilli</taxon>
        <taxon>Bacillales</taxon>
        <taxon>Bacillaceae</taxon>
        <taxon>Alkalibacillus</taxon>
    </lineage>
</organism>
<keyword evidence="1" id="KW-0812">Transmembrane</keyword>
<evidence type="ECO:0000313" key="2">
    <source>
        <dbReference type="EMBL" id="GAA0453726.1"/>
    </source>
</evidence>
<dbReference type="EMBL" id="BAAACZ010000005">
    <property type="protein sequence ID" value="GAA0453726.1"/>
    <property type="molecule type" value="Genomic_DNA"/>
</dbReference>
<evidence type="ECO:0000313" key="3">
    <source>
        <dbReference type="Proteomes" id="UP001500740"/>
    </source>
</evidence>
<evidence type="ECO:0000256" key="1">
    <source>
        <dbReference type="SAM" id="Phobius"/>
    </source>
</evidence>
<feature type="transmembrane region" description="Helical" evidence="1">
    <location>
        <begin position="35"/>
        <end position="58"/>
    </location>
</feature>